<keyword evidence="1" id="KW-0812">Transmembrane</keyword>
<evidence type="ECO:0000256" key="1">
    <source>
        <dbReference type="SAM" id="Phobius"/>
    </source>
</evidence>
<evidence type="ECO:0008006" key="4">
    <source>
        <dbReference type="Google" id="ProtNLM"/>
    </source>
</evidence>
<dbReference type="Proteomes" id="UP000011615">
    <property type="component" value="Unassembled WGS sequence"/>
</dbReference>
<proteinExistence type="predicted"/>
<dbReference type="EMBL" id="AOIT01000030">
    <property type="protein sequence ID" value="ELZ21815.1"/>
    <property type="molecule type" value="Genomic_DNA"/>
</dbReference>
<evidence type="ECO:0000313" key="2">
    <source>
        <dbReference type="EMBL" id="ELZ21815.1"/>
    </source>
</evidence>
<accession>M0CEY1</accession>
<dbReference type="PATRIC" id="fig|1230457.4.peg.1486"/>
<comment type="caution">
    <text evidence="2">The sequence shown here is derived from an EMBL/GenBank/DDBJ whole genome shotgun (WGS) entry which is preliminary data.</text>
</comment>
<keyword evidence="1" id="KW-1133">Transmembrane helix</keyword>
<dbReference type="eggNOG" id="arCOG02642">
    <property type="taxonomic scope" value="Archaea"/>
</dbReference>
<feature type="transmembrane region" description="Helical" evidence="1">
    <location>
        <begin position="6"/>
        <end position="31"/>
    </location>
</feature>
<organism evidence="2 3">
    <name type="scientific">Natrinema limicola JCM 13563</name>
    <dbReference type="NCBI Taxonomy" id="1230457"/>
    <lineage>
        <taxon>Archaea</taxon>
        <taxon>Methanobacteriati</taxon>
        <taxon>Methanobacteriota</taxon>
        <taxon>Stenosarchaea group</taxon>
        <taxon>Halobacteria</taxon>
        <taxon>Halobacteriales</taxon>
        <taxon>Natrialbaceae</taxon>
        <taxon>Natrinema</taxon>
    </lineage>
</organism>
<keyword evidence="1" id="KW-0472">Membrane</keyword>
<evidence type="ECO:0000313" key="3">
    <source>
        <dbReference type="Proteomes" id="UP000011615"/>
    </source>
</evidence>
<keyword evidence="3" id="KW-1185">Reference proteome</keyword>
<name>M0CEY1_9EURY</name>
<dbReference type="AlphaFoldDB" id="M0CEY1"/>
<gene>
    <name evidence="2" type="ORF">C476_07408</name>
</gene>
<sequence length="48" mass="5232">MGLVLLGYFLGTLSFGWYGLFLGPIVVVLAVHFADKIFSDLVDDLLVS</sequence>
<dbReference type="STRING" id="1230457.C476_07408"/>
<protein>
    <recommendedName>
        <fullName evidence="4">Permease</fullName>
    </recommendedName>
</protein>
<reference evidence="2 3" key="1">
    <citation type="journal article" date="2014" name="PLoS Genet.">
        <title>Phylogenetically driven sequencing of extremely halophilic archaea reveals strategies for static and dynamic osmo-response.</title>
        <authorList>
            <person name="Becker E.A."/>
            <person name="Seitzer P.M."/>
            <person name="Tritt A."/>
            <person name="Larsen D."/>
            <person name="Krusor M."/>
            <person name="Yao A.I."/>
            <person name="Wu D."/>
            <person name="Madern D."/>
            <person name="Eisen J.A."/>
            <person name="Darling A.E."/>
            <person name="Facciotti M.T."/>
        </authorList>
    </citation>
    <scope>NUCLEOTIDE SEQUENCE [LARGE SCALE GENOMIC DNA]</scope>
    <source>
        <strain evidence="2 3">JCM 13563</strain>
    </source>
</reference>